<evidence type="ECO:0000313" key="3">
    <source>
        <dbReference type="Proteomes" id="UP001597206"/>
    </source>
</evidence>
<dbReference type="EMBL" id="JBHTLN010000001">
    <property type="protein sequence ID" value="MFD1122146.1"/>
    <property type="molecule type" value="Genomic_DNA"/>
</dbReference>
<keyword evidence="1" id="KW-0472">Membrane</keyword>
<sequence>MVEQKVILKHPSGPVVEVKLGFSWVAFFLGPLWALIKAMWIHFFILLILLLLLNVFADYSEHLKSTPLSFISFFLFVAYMYVCGRYGNFWFHASLLNDGYLPIAEEHNNA</sequence>
<accession>A0ABW3PEG2</accession>
<gene>
    <name evidence="2" type="ORF">ACFQ2T_06500</name>
</gene>
<keyword evidence="1" id="KW-1133">Transmembrane helix</keyword>
<evidence type="ECO:0000256" key="1">
    <source>
        <dbReference type="SAM" id="Phobius"/>
    </source>
</evidence>
<proteinExistence type="predicted"/>
<organism evidence="2 3">
    <name type="scientific">Methylophilus flavus</name>
    <dbReference type="NCBI Taxonomy" id="640084"/>
    <lineage>
        <taxon>Bacteria</taxon>
        <taxon>Pseudomonadati</taxon>
        <taxon>Pseudomonadota</taxon>
        <taxon>Betaproteobacteria</taxon>
        <taxon>Nitrosomonadales</taxon>
        <taxon>Methylophilaceae</taxon>
        <taxon>Methylophilus</taxon>
    </lineage>
</organism>
<comment type="caution">
    <text evidence="2">The sequence shown here is derived from an EMBL/GenBank/DDBJ whole genome shotgun (WGS) entry which is preliminary data.</text>
</comment>
<dbReference type="InterPro" id="IPR024399">
    <property type="entry name" value="DUF2628"/>
</dbReference>
<protein>
    <submittedName>
        <fullName evidence="2">DUF2628 domain-containing protein</fullName>
    </submittedName>
</protein>
<evidence type="ECO:0000313" key="2">
    <source>
        <dbReference type="EMBL" id="MFD1122146.1"/>
    </source>
</evidence>
<dbReference type="Proteomes" id="UP001597206">
    <property type="component" value="Unassembled WGS sequence"/>
</dbReference>
<name>A0ABW3PEG2_9PROT</name>
<feature type="transmembrane region" description="Helical" evidence="1">
    <location>
        <begin position="32"/>
        <end position="56"/>
    </location>
</feature>
<feature type="transmembrane region" description="Helical" evidence="1">
    <location>
        <begin position="68"/>
        <end position="87"/>
    </location>
</feature>
<keyword evidence="3" id="KW-1185">Reference proteome</keyword>
<dbReference type="Pfam" id="PF10947">
    <property type="entry name" value="DUF2628"/>
    <property type="match status" value="1"/>
</dbReference>
<reference evidence="3" key="1">
    <citation type="journal article" date="2019" name="Int. J. Syst. Evol. Microbiol.">
        <title>The Global Catalogue of Microorganisms (GCM) 10K type strain sequencing project: providing services to taxonomists for standard genome sequencing and annotation.</title>
        <authorList>
            <consortium name="The Broad Institute Genomics Platform"/>
            <consortium name="The Broad Institute Genome Sequencing Center for Infectious Disease"/>
            <person name="Wu L."/>
            <person name="Ma J."/>
        </authorList>
    </citation>
    <scope>NUCLEOTIDE SEQUENCE [LARGE SCALE GENOMIC DNA]</scope>
    <source>
        <strain evidence="3">CCUG 58411</strain>
    </source>
</reference>
<keyword evidence="1" id="KW-0812">Transmembrane</keyword>
<dbReference type="RefSeq" id="WP_379032094.1">
    <property type="nucleotide sequence ID" value="NZ_JBHTLN010000001.1"/>
</dbReference>